<dbReference type="InterPro" id="IPR035948">
    <property type="entry name" value="YwqG-like_sf"/>
</dbReference>
<dbReference type="RefSeq" id="WP_046592839.1">
    <property type="nucleotide sequence ID" value="NZ_LAVA02000002.1"/>
</dbReference>
<comment type="caution">
    <text evidence="1">The sequence shown here is derived from an EMBL/GenBank/DDBJ whole genome shotgun (WGS) entry which is preliminary data.</text>
</comment>
<organism evidence="1 2">
    <name type="scientific">Streptomyces mangrovisoli</name>
    <dbReference type="NCBI Taxonomy" id="1428628"/>
    <lineage>
        <taxon>Bacteria</taxon>
        <taxon>Bacillati</taxon>
        <taxon>Actinomycetota</taxon>
        <taxon>Actinomycetes</taxon>
        <taxon>Kitasatosporales</taxon>
        <taxon>Streptomycetaceae</taxon>
        <taxon>Streptomyces</taxon>
    </lineage>
</organism>
<reference evidence="1" key="1">
    <citation type="submission" date="2016-10" db="EMBL/GenBank/DDBJ databases">
        <title>Genome sequence of Streptomyces mangrovisoli MUSC 149.</title>
        <authorList>
            <person name="Lee L.-H."/>
            <person name="Ser H.-L."/>
        </authorList>
    </citation>
    <scope>NUCLEOTIDE SEQUENCE [LARGE SCALE GENOMIC DNA]</scope>
    <source>
        <strain evidence="1">MUSC 149</strain>
    </source>
</reference>
<protein>
    <submittedName>
        <fullName evidence="1">DUF1963 domain-containing protein</fullName>
    </submittedName>
</protein>
<dbReference type="OrthoDB" id="4332009at2"/>
<evidence type="ECO:0000313" key="1">
    <source>
        <dbReference type="EMBL" id="OIJ69766.1"/>
    </source>
</evidence>
<dbReference type="SUPFAM" id="SSF103032">
    <property type="entry name" value="Hypothetical protein YwqG"/>
    <property type="match status" value="1"/>
</dbReference>
<gene>
    <name evidence="1" type="ORF">WN71_000845</name>
</gene>
<accession>A0A1J4P8B7</accession>
<keyword evidence="2" id="KW-1185">Reference proteome</keyword>
<dbReference type="AlphaFoldDB" id="A0A1J4P8B7"/>
<dbReference type="Gene3D" id="2.30.320.10">
    <property type="entry name" value="YwqG-like"/>
    <property type="match status" value="1"/>
</dbReference>
<evidence type="ECO:0000313" key="2">
    <source>
        <dbReference type="Proteomes" id="UP000034196"/>
    </source>
</evidence>
<sequence length="297" mass="33457">MARTTPPRPLDVEALFPEVAGHRRTAVRLHPRLGEPSARESSVGGPLLWPQSEPWPHCEDDHPDTAFSPPAQGPIPLVPVLQLFAADVPDLDFPGATDLLQVLWCPFDHEDGYVPRPEIRWWDSSLSDLRAADPPRPAGADDDYLPDPCVLHPERVTDYPNWDLPEDVAKALDARFERLEEETGWSYWYHLSVSDGIKVGGYPTWTQDPDWPSCPACRTRMEHLLTINSSEFDGESWRTWLPAEDTPATGTVWDLPYEQRAEIQRAPGLMLGDMGGIYLFECTSCPDRPFAYRADCS</sequence>
<dbReference type="Proteomes" id="UP000034196">
    <property type="component" value="Unassembled WGS sequence"/>
</dbReference>
<proteinExistence type="predicted"/>
<dbReference type="STRING" id="1428628.WN71_000845"/>
<dbReference type="EMBL" id="LAVA02000002">
    <property type="protein sequence ID" value="OIJ69766.1"/>
    <property type="molecule type" value="Genomic_DNA"/>
</dbReference>
<name>A0A1J4P8B7_9ACTN</name>